<gene>
    <name evidence="9" type="ORF">H4683_001037</name>
</gene>
<feature type="transmembrane region" description="Helical" evidence="7">
    <location>
        <begin position="361"/>
        <end position="378"/>
    </location>
</feature>
<comment type="similarity">
    <text evidence="6">Belongs to the ABC-4 integral membrane protein family.</text>
</comment>
<comment type="caution">
    <text evidence="9">The sequence shown here is derived from an EMBL/GenBank/DDBJ whole genome shotgun (WGS) entry which is preliminary data.</text>
</comment>
<keyword evidence="4 7" id="KW-1133">Transmembrane helix</keyword>
<evidence type="ECO:0000256" key="1">
    <source>
        <dbReference type="ARBA" id="ARBA00004651"/>
    </source>
</evidence>
<feature type="transmembrane region" description="Helical" evidence="7">
    <location>
        <begin position="700"/>
        <end position="720"/>
    </location>
</feature>
<feature type="transmembrane region" description="Helical" evidence="7">
    <location>
        <begin position="318"/>
        <end position="341"/>
    </location>
</feature>
<dbReference type="GO" id="GO:0005886">
    <property type="term" value="C:plasma membrane"/>
    <property type="evidence" value="ECO:0007669"/>
    <property type="project" value="UniProtKB-SubCell"/>
</dbReference>
<comment type="subcellular location">
    <subcellularLocation>
        <location evidence="1">Cell membrane</location>
        <topology evidence="1">Multi-pass membrane protein</topology>
    </subcellularLocation>
</comment>
<evidence type="ECO:0000256" key="3">
    <source>
        <dbReference type="ARBA" id="ARBA00022692"/>
    </source>
</evidence>
<evidence type="ECO:0000313" key="9">
    <source>
        <dbReference type="EMBL" id="MBE1553962.1"/>
    </source>
</evidence>
<dbReference type="InterPro" id="IPR003838">
    <property type="entry name" value="ABC3_permease_C"/>
</dbReference>
<keyword evidence="10" id="KW-1185">Reference proteome</keyword>
<dbReference type="PANTHER" id="PTHR30572">
    <property type="entry name" value="MEMBRANE COMPONENT OF TRANSPORTER-RELATED"/>
    <property type="match status" value="1"/>
</dbReference>
<organism evidence="9 10">
    <name type="scientific">Sporosarcina limicola</name>
    <dbReference type="NCBI Taxonomy" id="34101"/>
    <lineage>
        <taxon>Bacteria</taxon>
        <taxon>Bacillati</taxon>
        <taxon>Bacillota</taxon>
        <taxon>Bacilli</taxon>
        <taxon>Bacillales</taxon>
        <taxon>Caryophanaceae</taxon>
        <taxon>Sporosarcina</taxon>
    </lineage>
</organism>
<evidence type="ECO:0000256" key="4">
    <source>
        <dbReference type="ARBA" id="ARBA00022989"/>
    </source>
</evidence>
<feature type="domain" description="ABC3 transporter permease C-terminal" evidence="8">
    <location>
        <begin position="269"/>
        <end position="390"/>
    </location>
</feature>
<dbReference type="PANTHER" id="PTHR30572:SF4">
    <property type="entry name" value="ABC TRANSPORTER PERMEASE YTRF"/>
    <property type="match status" value="1"/>
</dbReference>
<feature type="transmembrane region" description="Helical" evidence="7">
    <location>
        <begin position="264"/>
        <end position="286"/>
    </location>
</feature>
<evidence type="ECO:0000259" key="8">
    <source>
        <dbReference type="Pfam" id="PF02687"/>
    </source>
</evidence>
<dbReference type="EMBL" id="JADBEL010000004">
    <property type="protein sequence ID" value="MBE1553962.1"/>
    <property type="molecule type" value="Genomic_DNA"/>
</dbReference>
<evidence type="ECO:0000256" key="6">
    <source>
        <dbReference type="ARBA" id="ARBA00038076"/>
    </source>
</evidence>
<evidence type="ECO:0000313" key="10">
    <source>
        <dbReference type="Proteomes" id="UP000658225"/>
    </source>
</evidence>
<evidence type="ECO:0000256" key="7">
    <source>
        <dbReference type="SAM" id="Phobius"/>
    </source>
</evidence>
<dbReference type="RefSeq" id="WP_192597769.1">
    <property type="nucleotide sequence ID" value="NZ_JADBEL010000004.1"/>
</dbReference>
<protein>
    <submittedName>
        <fullName evidence="9">ABC transport system permease protein</fullName>
    </submittedName>
</protein>
<feature type="domain" description="ABC3 transporter permease C-terminal" evidence="8">
    <location>
        <begin position="706"/>
        <end position="816"/>
    </location>
</feature>
<reference evidence="9" key="1">
    <citation type="submission" date="2020-10" db="EMBL/GenBank/DDBJ databases">
        <title>Genomic Encyclopedia of Type Strains, Phase IV (KMG-IV): sequencing the most valuable type-strain genomes for metagenomic binning, comparative biology and taxonomic classification.</title>
        <authorList>
            <person name="Goeker M."/>
        </authorList>
    </citation>
    <scope>NUCLEOTIDE SEQUENCE</scope>
    <source>
        <strain evidence="9">DSM 13886</strain>
    </source>
</reference>
<proteinExistence type="inferred from homology"/>
<feature type="transmembrane region" description="Helical" evidence="7">
    <location>
        <begin position="797"/>
        <end position="819"/>
    </location>
</feature>
<keyword evidence="3 7" id="KW-0812">Transmembrane</keyword>
<name>A0A927MJ79_9BACL</name>
<dbReference type="GO" id="GO:0022857">
    <property type="term" value="F:transmembrane transporter activity"/>
    <property type="evidence" value="ECO:0007669"/>
    <property type="project" value="TreeGrafter"/>
</dbReference>
<evidence type="ECO:0000256" key="2">
    <source>
        <dbReference type="ARBA" id="ARBA00022475"/>
    </source>
</evidence>
<keyword evidence="5 7" id="KW-0472">Membrane</keyword>
<feature type="transmembrane region" description="Helical" evidence="7">
    <location>
        <begin position="429"/>
        <end position="450"/>
    </location>
</feature>
<dbReference type="Proteomes" id="UP000658225">
    <property type="component" value="Unassembled WGS sequence"/>
</dbReference>
<feature type="transmembrane region" description="Helical" evidence="7">
    <location>
        <begin position="755"/>
        <end position="777"/>
    </location>
</feature>
<accession>A0A927MJ79</accession>
<feature type="transmembrane region" description="Helical" evidence="7">
    <location>
        <begin position="25"/>
        <end position="48"/>
    </location>
</feature>
<keyword evidence="2" id="KW-1003">Cell membrane</keyword>
<dbReference type="AlphaFoldDB" id="A0A927MJ79"/>
<dbReference type="InterPro" id="IPR050250">
    <property type="entry name" value="Macrolide_Exporter_MacB"/>
</dbReference>
<sequence length="832" mass="93246">MRNNNQAIIKKVSQRYYRANRTRNIVLACAIILTTVLITAACSIFYNYSKLSTHQELKENGTTANAVLSRPTQKQIDLLRGMDILQPELNIQYKLGSLIGNQGQAGIDVNMISATNWEQFSLSLVDNMQGAYPTENNEVMMSTWLLNRLGISTPQVGMGIPLSVGINDIKMGGGAEVQTLSFTLSGFYEDTANISTENKRVAFFSEALLEEYPQNTPDLVGFFFKDISGYQDKMEQVQTSVVIGENQHLIPSYDGKLNMSVKNFFIAALVVLFFMFDGYLIIYNVAYISITRDVRFYGLLKTLGMTYKQIKNIVYRNAFRTALFALPVGILLGWVLSFYVVPLALSSFAGAESMNTQVNSWVLLISAIFSLLTMFMSYRAPAQKAGKTSPIEASKFTALKNTKQISKGRKNAKIPYMALKNILRNKKRVFIVVLTLFLGTSTLLTLMTFLKSFSVEEYINAEVKYDIAMYNHVTRASFSPTEEQHFTPELMAQISAVDGIREMEKTTVVSIYQHYSDPIYSEWLRIANEFKGSMGEELRDKTLYEEDPRTNFWGLLIGIDDKKVEEYNRTAETPIDIEAFSKGQISLVTDINGSGIPIGAKIPFTVIDSEKTFEVTVGGQMTFARDSMNSGAAPWLIVSNHVINNYHPDAVLYSVKVNAKIGEEQDVLDAITLITSSDHSISRTSKIEQAKAFDDLKRSFSYLAVVITIILSSVGILNFMNTMIVSVLSRKQELAVFAAIGATKKQIKRLITFEGLWYALITFTFTLTVGSGINYLAFHVIRENLGFGTFTYPIVPLLLYTCVVFFLCGIIPLLLYRLVSRESVVERLREVG</sequence>
<dbReference type="Pfam" id="PF02687">
    <property type="entry name" value="FtsX"/>
    <property type="match status" value="2"/>
</dbReference>
<evidence type="ECO:0000256" key="5">
    <source>
        <dbReference type="ARBA" id="ARBA00023136"/>
    </source>
</evidence>